<reference evidence="1 2" key="1">
    <citation type="journal article" date="2023" name="Sci. Data">
        <title>Genome assembly of the Korean intertidal mud-creeper Batillaria attramentaria.</title>
        <authorList>
            <person name="Patra A.K."/>
            <person name="Ho P.T."/>
            <person name="Jun S."/>
            <person name="Lee S.J."/>
            <person name="Kim Y."/>
            <person name="Won Y.J."/>
        </authorList>
    </citation>
    <scope>NUCLEOTIDE SEQUENCE [LARGE SCALE GENOMIC DNA]</scope>
    <source>
        <strain evidence="1">Wonlab-2016</strain>
    </source>
</reference>
<dbReference type="AlphaFoldDB" id="A0ABD0LRV6"/>
<evidence type="ECO:0000313" key="2">
    <source>
        <dbReference type="Proteomes" id="UP001519460"/>
    </source>
</evidence>
<accession>A0ABD0LRV6</accession>
<gene>
    <name evidence="1" type="ORF">BaRGS_00006653</name>
</gene>
<evidence type="ECO:0000313" key="1">
    <source>
        <dbReference type="EMBL" id="KAK7501901.1"/>
    </source>
</evidence>
<dbReference type="Proteomes" id="UP001519460">
    <property type="component" value="Unassembled WGS sequence"/>
</dbReference>
<organism evidence="1 2">
    <name type="scientific">Batillaria attramentaria</name>
    <dbReference type="NCBI Taxonomy" id="370345"/>
    <lineage>
        <taxon>Eukaryota</taxon>
        <taxon>Metazoa</taxon>
        <taxon>Spiralia</taxon>
        <taxon>Lophotrochozoa</taxon>
        <taxon>Mollusca</taxon>
        <taxon>Gastropoda</taxon>
        <taxon>Caenogastropoda</taxon>
        <taxon>Sorbeoconcha</taxon>
        <taxon>Cerithioidea</taxon>
        <taxon>Batillariidae</taxon>
        <taxon>Batillaria</taxon>
    </lineage>
</organism>
<comment type="caution">
    <text evidence="1">The sequence shown here is derived from an EMBL/GenBank/DDBJ whole genome shotgun (WGS) entry which is preliminary data.</text>
</comment>
<dbReference type="EMBL" id="JACVVK020000028">
    <property type="protein sequence ID" value="KAK7501901.1"/>
    <property type="molecule type" value="Genomic_DNA"/>
</dbReference>
<protein>
    <submittedName>
        <fullName evidence="1">Uncharacterized protein</fullName>
    </submittedName>
</protein>
<name>A0ABD0LRV6_9CAEN</name>
<proteinExistence type="predicted"/>
<sequence>MTDDVTGKKVWQTLLTAASGSLVQLDWFDGPQDHQEAAKDRRHCLGAHEGLVDDGGEVWSGRDGAARPQSRIAVTGNVNKDGLEREKANFTLCQQPQHSAFRWVVLPWTVLGGGGWGTGNGVATEAERRNN</sequence>
<keyword evidence="2" id="KW-1185">Reference proteome</keyword>